<accession>A0AAE6ILL4</accession>
<dbReference type="Proteomes" id="UP000321332">
    <property type="component" value="Chromosome"/>
</dbReference>
<dbReference type="EMBL" id="CP042374">
    <property type="protein sequence ID" value="QEA34092.1"/>
    <property type="molecule type" value="Genomic_DNA"/>
</dbReference>
<keyword evidence="1" id="KW-0732">Signal</keyword>
<dbReference type="Pfam" id="PF19258">
    <property type="entry name" value="KxYKxGKxW_sig"/>
    <property type="match status" value="1"/>
</dbReference>
<evidence type="ECO:0000313" key="5">
    <source>
        <dbReference type="EMBL" id="QEA34092.1"/>
    </source>
</evidence>
<feature type="domain" description="Peptidase C39-like" evidence="4">
    <location>
        <begin position="482"/>
        <end position="616"/>
    </location>
</feature>
<dbReference type="Pfam" id="PF13529">
    <property type="entry name" value="Peptidase_C39_2"/>
    <property type="match status" value="1"/>
</dbReference>
<feature type="compositionally biased region" description="Low complexity" evidence="3">
    <location>
        <begin position="62"/>
        <end position="82"/>
    </location>
</feature>
<reference evidence="5 6" key="1">
    <citation type="submission" date="2019-06" db="EMBL/GenBank/DDBJ databases">
        <title>Genome analyses of bacteria isolated from kimchi.</title>
        <authorList>
            <person name="Lee S."/>
            <person name="Ahn S."/>
            <person name="Roh S."/>
        </authorList>
    </citation>
    <scope>NUCLEOTIDE SEQUENCE [LARGE SCALE GENOMIC DNA]</scope>
    <source>
        <strain evidence="5 6">CBA3620</strain>
    </source>
</reference>
<feature type="compositionally biased region" description="Polar residues" evidence="3">
    <location>
        <begin position="138"/>
        <end position="151"/>
    </location>
</feature>
<dbReference type="SUPFAM" id="SSF69360">
    <property type="entry name" value="Cell wall binding repeat"/>
    <property type="match status" value="1"/>
</dbReference>
<proteinExistence type="predicted"/>
<dbReference type="PANTHER" id="PTHR37806">
    <property type="entry name" value="LMO0724 PROTEIN"/>
    <property type="match status" value="1"/>
</dbReference>
<organism evidence="5 6">
    <name type="scientific">Leuconostoc carnosum</name>
    <dbReference type="NCBI Taxonomy" id="1252"/>
    <lineage>
        <taxon>Bacteria</taxon>
        <taxon>Bacillati</taxon>
        <taxon>Bacillota</taxon>
        <taxon>Bacilli</taxon>
        <taxon>Lactobacillales</taxon>
        <taxon>Lactobacillaceae</taxon>
        <taxon>Leuconostoc</taxon>
    </lineage>
</organism>
<sequence length="654" mass="73830">MLKFRGGSSMKNSKQHYKLYKSGKFIFTVMVTAFVTMAMGVSSQNILADTLTESTQGETKVQSSQSISSQSDSSYTSSRSASETADQSKMEQSTPATVTKDNDATLSSATKLPDDQVSSSNVQATTPDAQTAPVKAYQGQTSSSATSNVTGTYHDIQPEYKSTENKIPAATQPQKKTVTIPEVNSKNGFITENGQTKYYQNGNMVTGEKHIDNRWYNFGTDGVQSKGLTQLAHKTVYYDNNTGQMHYGYLKQNQTYMFFDLFDGHAITGLRHYRDGLEYYGQDLKQVRNNYIKTNNTYYYLGANGDAVKGVRHYDKGLEYYGQDYKQVRNAYAKTGNTYYYLSADGDAVKGVRHYDKGLEYYGQDYKQVRNTYAKTGNTYYYLSANGDAVKGVRHYDKGLEYYGQDYKQVRNTYAKTGNTYYYLSANGDAVKGFRKYSKIGLEYYGSDYKQYRNRYFNDHNMNSYHVNHAGDVDNVTLRHNWYSQLNEGYPEGCEATALQIALSNKNKYYSLPKIYNATGYGYHKTPSTGFYGNPKGVGSAKTETVFASKLASSMKKFDNNIVDITGASVNDVISELLNGNPIVTWGDYYWQLGRAFHVMTIVGYNNNQFLISDPYANSKREYYISTNNWHYVNHNNYALGWKTPSAMNVVVRG</sequence>
<dbReference type="Gene3D" id="3.90.70.10">
    <property type="entry name" value="Cysteine proteinases"/>
    <property type="match status" value="1"/>
</dbReference>
<dbReference type="InterPro" id="IPR022263">
    <property type="entry name" value="KxYKxGKxW"/>
</dbReference>
<feature type="region of interest" description="Disordered" evidence="3">
    <location>
        <begin position="57"/>
        <end position="151"/>
    </location>
</feature>
<name>A0AAE6ILL4_LEUCA</name>
<feature type="compositionally biased region" description="Polar residues" evidence="3">
    <location>
        <begin position="83"/>
        <end position="129"/>
    </location>
</feature>
<dbReference type="PANTHER" id="PTHR37806:SF1">
    <property type="entry name" value="PEPTIDASE C39-LIKE DOMAIN-CONTAINING PROTEIN"/>
    <property type="match status" value="1"/>
</dbReference>
<dbReference type="NCBIfam" id="TIGR03715">
    <property type="entry name" value="KxYKxGKxW"/>
    <property type="match status" value="1"/>
</dbReference>
<evidence type="ECO:0000256" key="2">
    <source>
        <dbReference type="ARBA" id="ARBA00022737"/>
    </source>
</evidence>
<protein>
    <recommendedName>
        <fullName evidence="4">Peptidase C39-like domain-containing protein</fullName>
    </recommendedName>
</protein>
<evidence type="ECO:0000259" key="4">
    <source>
        <dbReference type="Pfam" id="PF13529"/>
    </source>
</evidence>
<keyword evidence="2" id="KW-0677">Repeat</keyword>
<dbReference type="InterPro" id="IPR018337">
    <property type="entry name" value="Cell_wall/Cho-bd_repeat"/>
</dbReference>
<dbReference type="AlphaFoldDB" id="A0AAE6ILL4"/>
<evidence type="ECO:0000256" key="3">
    <source>
        <dbReference type="SAM" id="MobiDB-lite"/>
    </source>
</evidence>
<dbReference type="InterPro" id="IPR039564">
    <property type="entry name" value="Peptidase_C39-like"/>
</dbReference>
<dbReference type="Gene3D" id="2.10.270.10">
    <property type="entry name" value="Cholin Binding"/>
    <property type="match status" value="3"/>
</dbReference>
<gene>
    <name evidence="5" type="ORF">FGL89_05750</name>
</gene>
<evidence type="ECO:0000256" key="1">
    <source>
        <dbReference type="ARBA" id="ARBA00022729"/>
    </source>
</evidence>
<dbReference type="Pfam" id="PF19127">
    <property type="entry name" value="Choline_bind_3"/>
    <property type="match status" value="1"/>
</dbReference>
<evidence type="ECO:0000313" key="6">
    <source>
        <dbReference type="Proteomes" id="UP000321332"/>
    </source>
</evidence>